<dbReference type="PANTHER" id="PTHR42743">
    <property type="entry name" value="AMINO-ACID AMINOTRANSFERASE"/>
    <property type="match status" value="1"/>
</dbReference>
<dbReference type="RefSeq" id="WP_376831198.1">
    <property type="nucleotide sequence ID" value="NZ_JBHLWR010000006.1"/>
</dbReference>
<dbReference type="InterPro" id="IPR050571">
    <property type="entry name" value="Class-IV_PLP-Dep_Aminotrnsfr"/>
</dbReference>
<dbReference type="GO" id="GO:0008483">
    <property type="term" value="F:transaminase activity"/>
    <property type="evidence" value="ECO:0007669"/>
    <property type="project" value="UniProtKB-KW"/>
</dbReference>
<dbReference type="InterPro" id="IPR043132">
    <property type="entry name" value="BCAT-like_C"/>
</dbReference>
<evidence type="ECO:0000256" key="2">
    <source>
        <dbReference type="ARBA" id="ARBA00014472"/>
    </source>
</evidence>
<dbReference type="SUPFAM" id="SSF56752">
    <property type="entry name" value="D-aminoacid aminotransferase-like PLP-dependent enzymes"/>
    <property type="match status" value="1"/>
</dbReference>
<comment type="caution">
    <text evidence="3">The sequence shown here is derived from an EMBL/GenBank/DDBJ whole genome shotgun (WGS) entry which is preliminary data.</text>
</comment>
<reference evidence="4" key="1">
    <citation type="journal article" date="2019" name="Int. J. Syst. Evol. Microbiol.">
        <title>The Global Catalogue of Microorganisms (GCM) 10K type strain sequencing project: providing services to taxonomists for standard genome sequencing and annotation.</title>
        <authorList>
            <consortium name="The Broad Institute Genomics Platform"/>
            <consortium name="The Broad Institute Genome Sequencing Center for Infectious Disease"/>
            <person name="Wu L."/>
            <person name="Ma J."/>
        </authorList>
    </citation>
    <scope>NUCLEOTIDE SEQUENCE [LARGE SCALE GENOMIC DNA]</scope>
    <source>
        <strain evidence="4">CCM 7941</strain>
    </source>
</reference>
<dbReference type="PANTHER" id="PTHR42743:SF2">
    <property type="entry name" value="AMINODEOXYCHORISMATE LYASE"/>
    <property type="match status" value="1"/>
</dbReference>
<dbReference type="InterPro" id="IPR001544">
    <property type="entry name" value="Aminotrans_IV"/>
</dbReference>
<dbReference type="EMBL" id="JBHRUV010000059">
    <property type="protein sequence ID" value="MFC3266837.1"/>
    <property type="molecule type" value="Genomic_DNA"/>
</dbReference>
<dbReference type="Pfam" id="PF01063">
    <property type="entry name" value="Aminotran_4"/>
    <property type="match status" value="1"/>
</dbReference>
<dbReference type="Gene3D" id="3.30.470.10">
    <property type="match status" value="1"/>
</dbReference>
<evidence type="ECO:0000313" key="4">
    <source>
        <dbReference type="Proteomes" id="UP001595536"/>
    </source>
</evidence>
<name>A0ABV7LFX2_9HYPH</name>
<dbReference type="Proteomes" id="UP001595536">
    <property type="component" value="Unassembled WGS sequence"/>
</dbReference>
<keyword evidence="3" id="KW-0032">Aminotransferase</keyword>
<accession>A0ABV7LFX2</accession>
<evidence type="ECO:0000313" key="3">
    <source>
        <dbReference type="EMBL" id="MFC3266837.1"/>
    </source>
</evidence>
<dbReference type="InterPro" id="IPR036038">
    <property type="entry name" value="Aminotransferase-like"/>
</dbReference>
<gene>
    <name evidence="3" type="ORF">ACFOEX_10815</name>
</gene>
<sequence>MIWVNGAAATGAAAIDAGDRGLLLADGVFDTALVVNGGVVWRAAHDARLVAFCAAIGIAADADCAGLPLARRIGEAMDLASAGMALGSVRVTVTRGPGPRGVAPPQTPRPTVIAARAPMTEPAAFRPLSLWVSGVRRNETSLASRIKSLAYIDSVLETAHARAAGCDEPLFLNTRGEVACSGVGNVFILRGRRLLTPPVEAGALPGVARCAVMQLAPRIGLEATEHGFTLEELAGADAVYVTNSLRLLAPVTRLGGAPLRARKNVFAGLRALLAAAAGLPDPGER</sequence>
<comment type="similarity">
    <text evidence="1">Belongs to the class-IV pyridoxal-phosphate-dependent aminotransferase family.</text>
</comment>
<proteinExistence type="inferred from homology"/>
<evidence type="ECO:0000256" key="1">
    <source>
        <dbReference type="ARBA" id="ARBA00009320"/>
    </source>
</evidence>
<keyword evidence="4" id="KW-1185">Reference proteome</keyword>
<dbReference type="InterPro" id="IPR043131">
    <property type="entry name" value="BCAT-like_N"/>
</dbReference>
<dbReference type="Gene3D" id="3.20.10.10">
    <property type="entry name" value="D-amino Acid Aminotransferase, subunit A, domain 2"/>
    <property type="match status" value="1"/>
</dbReference>
<protein>
    <recommendedName>
        <fullName evidence="2">Probable branched-chain-amino-acid aminotransferase</fullName>
    </recommendedName>
</protein>
<keyword evidence="3" id="KW-0808">Transferase</keyword>
<organism evidence="3 4">
    <name type="scientific">Camelimonas abortus</name>
    <dbReference type="NCBI Taxonomy" id="1017184"/>
    <lineage>
        <taxon>Bacteria</taxon>
        <taxon>Pseudomonadati</taxon>
        <taxon>Pseudomonadota</taxon>
        <taxon>Alphaproteobacteria</taxon>
        <taxon>Hyphomicrobiales</taxon>
        <taxon>Chelatococcaceae</taxon>
        <taxon>Camelimonas</taxon>
    </lineage>
</organism>